<dbReference type="HOGENOM" id="CLU_1896431_0_0_1"/>
<gene>
    <name evidence="1" type="ORF">GLAREA_02620</name>
</gene>
<sequence length="134" mass="15768">MSRTASPVYAPGTWQNTLQTYQTLRRIRESPCAELTIIFPCTHKLENLRGCRACMLAHKHETLQPCKKFHAEVIYPREICPDCTHAEIGRQRAAMEEETRLRRRQERAAEERRKEVLKRQLNEAGWKRGEGNFF</sequence>
<evidence type="ECO:0000313" key="1">
    <source>
        <dbReference type="EMBL" id="EPE26707.1"/>
    </source>
</evidence>
<reference evidence="1 2" key="1">
    <citation type="journal article" date="2013" name="BMC Genomics">
        <title>Genomics-driven discovery of the pneumocandin biosynthetic gene cluster in the fungus Glarea lozoyensis.</title>
        <authorList>
            <person name="Chen L."/>
            <person name="Yue Q."/>
            <person name="Zhang X."/>
            <person name="Xiang M."/>
            <person name="Wang C."/>
            <person name="Li S."/>
            <person name="Che Y."/>
            <person name="Ortiz-Lopez F.J."/>
            <person name="Bills G.F."/>
            <person name="Liu X."/>
            <person name="An Z."/>
        </authorList>
    </citation>
    <scope>NUCLEOTIDE SEQUENCE [LARGE SCALE GENOMIC DNA]</scope>
    <source>
        <strain evidence="2">ATCC 20868 / MF5171</strain>
    </source>
</reference>
<dbReference type="RefSeq" id="XP_008085897.1">
    <property type="nucleotide sequence ID" value="XM_008087706.1"/>
</dbReference>
<dbReference type="Proteomes" id="UP000016922">
    <property type="component" value="Unassembled WGS sequence"/>
</dbReference>
<organism evidence="1 2">
    <name type="scientific">Glarea lozoyensis (strain ATCC 20868 / MF5171)</name>
    <dbReference type="NCBI Taxonomy" id="1116229"/>
    <lineage>
        <taxon>Eukaryota</taxon>
        <taxon>Fungi</taxon>
        <taxon>Dikarya</taxon>
        <taxon>Ascomycota</taxon>
        <taxon>Pezizomycotina</taxon>
        <taxon>Leotiomycetes</taxon>
        <taxon>Helotiales</taxon>
        <taxon>Helotiaceae</taxon>
        <taxon>Glarea</taxon>
    </lineage>
</organism>
<dbReference type="AlphaFoldDB" id="S3CJL4"/>
<accession>S3CJL4</accession>
<dbReference type="KEGG" id="glz:GLAREA_02620"/>
<name>S3CJL4_GLAL2</name>
<evidence type="ECO:0000313" key="2">
    <source>
        <dbReference type="Proteomes" id="UP000016922"/>
    </source>
</evidence>
<dbReference type="GeneID" id="19461677"/>
<protein>
    <submittedName>
        <fullName evidence="1">Uncharacterized protein</fullName>
    </submittedName>
</protein>
<proteinExistence type="predicted"/>
<keyword evidence="2" id="KW-1185">Reference proteome</keyword>
<dbReference type="EMBL" id="KE145370">
    <property type="protein sequence ID" value="EPE26707.1"/>
    <property type="molecule type" value="Genomic_DNA"/>
</dbReference>